<dbReference type="FunFam" id="2.40.50.700:FF:000001">
    <property type="entry name" value="Exosome complex exonuclease exoribonuclease (Rrp44)"/>
    <property type="match status" value="1"/>
</dbReference>
<dbReference type="Pfam" id="PF00773">
    <property type="entry name" value="RNB"/>
    <property type="match status" value="1"/>
</dbReference>
<feature type="compositionally biased region" description="Low complexity" evidence="19">
    <location>
        <begin position="1197"/>
        <end position="1206"/>
    </location>
</feature>
<proteinExistence type="inferred from homology"/>
<feature type="region of interest" description="Disordered" evidence="19">
    <location>
        <begin position="1274"/>
        <end position="1299"/>
    </location>
</feature>
<dbReference type="InterPro" id="IPR001900">
    <property type="entry name" value="RNase_II/R"/>
</dbReference>
<dbReference type="OrthoDB" id="372421at2759"/>
<keyword evidence="10" id="KW-0540">Nuclease</keyword>
<evidence type="ECO:0000256" key="4">
    <source>
        <dbReference type="ARBA" id="ARBA00004496"/>
    </source>
</evidence>
<comment type="subcellular location">
    <subcellularLocation>
        <location evidence="4">Cytoplasm</location>
    </subcellularLocation>
    <subcellularLocation>
        <location evidence="3">Nucleus</location>
    </subcellularLocation>
</comment>
<dbReference type="GO" id="GO:0006364">
    <property type="term" value="P:rRNA processing"/>
    <property type="evidence" value="ECO:0007669"/>
    <property type="project" value="UniProtKB-KW"/>
</dbReference>
<evidence type="ECO:0000313" key="21">
    <source>
        <dbReference type="EMBL" id="ETV86993.1"/>
    </source>
</evidence>
<dbReference type="PANTHER" id="PTHR23355:SF30">
    <property type="entry name" value="DIS3-LIKE EXONUCLEASE 1"/>
    <property type="match status" value="1"/>
</dbReference>
<dbReference type="RefSeq" id="XP_009823792.1">
    <property type="nucleotide sequence ID" value="XM_009825490.1"/>
</dbReference>
<evidence type="ECO:0000256" key="10">
    <source>
        <dbReference type="ARBA" id="ARBA00022722"/>
    </source>
</evidence>
<dbReference type="GO" id="GO:0000176">
    <property type="term" value="C:nuclear exosome (RNase complex)"/>
    <property type="evidence" value="ECO:0007669"/>
    <property type="project" value="UniProtKB-ARBA"/>
</dbReference>
<dbReference type="InterPro" id="IPR041505">
    <property type="entry name" value="Dis3_CSD2"/>
</dbReference>
<comment type="cofactor">
    <cofactor evidence="2">
        <name>Mg(2+)</name>
        <dbReference type="ChEBI" id="CHEBI:18420"/>
    </cofactor>
</comment>
<evidence type="ECO:0000256" key="12">
    <source>
        <dbReference type="ARBA" id="ARBA00022835"/>
    </source>
</evidence>
<dbReference type="SMART" id="SM00955">
    <property type="entry name" value="RNB"/>
    <property type="match status" value="1"/>
</dbReference>
<feature type="compositionally biased region" description="Basic and acidic residues" evidence="19">
    <location>
        <begin position="1274"/>
        <end position="1287"/>
    </location>
</feature>
<evidence type="ECO:0000259" key="20">
    <source>
        <dbReference type="SMART" id="SM00955"/>
    </source>
</evidence>
<protein>
    <recommendedName>
        <fullName evidence="7">DIS3-like exonuclease 1</fullName>
        <ecNumber evidence="6">3.1.13.1</ecNumber>
    </recommendedName>
    <alternativeName>
        <fullName evidence="17">Ribosomal RNA-processing protein 44</fullName>
    </alternativeName>
</protein>
<evidence type="ECO:0000256" key="8">
    <source>
        <dbReference type="ARBA" id="ARBA00022490"/>
    </source>
</evidence>
<keyword evidence="11" id="KW-0378">Hydrolase</keyword>
<dbReference type="Pfam" id="PF17216">
    <property type="entry name" value="Rrp44_CSD1"/>
    <property type="match status" value="1"/>
</dbReference>
<keyword evidence="12" id="KW-0271">Exosome</keyword>
<feature type="compositionally biased region" description="Basic residues" evidence="19">
    <location>
        <begin position="1288"/>
        <end position="1299"/>
    </location>
</feature>
<gene>
    <name evidence="21" type="ORF">H257_02010</name>
</gene>
<keyword evidence="14" id="KW-0460">Magnesium</keyword>
<dbReference type="PANTHER" id="PTHR23355">
    <property type="entry name" value="RIBONUCLEASE"/>
    <property type="match status" value="1"/>
</dbReference>
<dbReference type="EC" id="3.1.13.1" evidence="6"/>
<organism evidence="21">
    <name type="scientific">Aphanomyces astaci</name>
    <name type="common">Crayfish plague agent</name>
    <dbReference type="NCBI Taxonomy" id="112090"/>
    <lineage>
        <taxon>Eukaryota</taxon>
        <taxon>Sar</taxon>
        <taxon>Stramenopiles</taxon>
        <taxon>Oomycota</taxon>
        <taxon>Saprolegniomycetes</taxon>
        <taxon>Saprolegniales</taxon>
        <taxon>Verrucalvaceae</taxon>
        <taxon>Aphanomyces</taxon>
    </lineage>
</organism>
<evidence type="ECO:0000256" key="17">
    <source>
        <dbReference type="ARBA" id="ARBA00077930"/>
    </source>
</evidence>
<comment type="similarity">
    <text evidence="5 18">Belongs to the RNR ribonuclease family.</text>
</comment>
<keyword evidence="15" id="KW-0694">RNA-binding</keyword>
<keyword evidence="13" id="KW-0269">Exonuclease</keyword>
<evidence type="ECO:0000256" key="3">
    <source>
        <dbReference type="ARBA" id="ARBA00004123"/>
    </source>
</evidence>
<feature type="region of interest" description="Disordered" evidence="19">
    <location>
        <begin position="919"/>
        <end position="940"/>
    </location>
</feature>
<evidence type="ECO:0000256" key="9">
    <source>
        <dbReference type="ARBA" id="ARBA00022552"/>
    </source>
</evidence>
<feature type="region of interest" description="Disordered" evidence="19">
    <location>
        <begin position="1183"/>
        <end position="1206"/>
    </location>
</feature>
<evidence type="ECO:0000256" key="14">
    <source>
        <dbReference type="ARBA" id="ARBA00022842"/>
    </source>
</evidence>
<dbReference type="VEuPathDB" id="FungiDB:H257_02010"/>
<dbReference type="Gene3D" id="2.40.50.700">
    <property type="match status" value="1"/>
</dbReference>
<dbReference type="SUPFAM" id="SSF50249">
    <property type="entry name" value="Nucleic acid-binding proteins"/>
    <property type="match status" value="2"/>
</dbReference>
<evidence type="ECO:0000256" key="7">
    <source>
        <dbReference type="ARBA" id="ARBA00016366"/>
    </source>
</evidence>
<evidence type="ECO:0000256" key="19">
    <source>
        <dbReference type="SAM" id="MobiDB-lite"/>
    </source>
</evidence>
<sequence>MERAVPVERYFMEKSRRKKPGNVKVMENYLRTDVHCALEDCRLCRSNSPPIVCLNPRSTVFIPDTAFLVAYIDLFSDESFQADQTLLLQSVLDLAGDEVGTREASQIEAWLAREDDHALLKSFGYFPNKHMADTYVPTQVFEPSDDASSNEHRGLDVESMEQRARCLVANAVAWYSTHSPTTKFVVLSDDPCLASMIPPSSRHVDVLSCADFIYAYCPSTAHIDLHAVRADCAAAFSSRRASPQGFARHESDPSSCAFQGLLDVSSHHPLEAFVKVTTHGESQSIYIYGRDAMNRAIHGDIVAVQLLPEADWLVPESATSLVHHVAPLDDDQLKKKPAPSSTSSSVAAVPTGRVVGIVSRPDHVFVATILSTSVSPGDDYALAVPMDIRIPKIRLRSQNAIALVDQRLTVVVDTWAIDSTYPSGHYVQILGPVGDLETEIQALLVQHAVHAHPFSEPALACLPDVRDVSVDVLAACDTTKRPHIPLTNDWHVPPDEIDGRLDLRSTHRVFSVDPPGCQDIDDAMSISRLPNGHLQLGVHIADVGYFVSPDSALDLEAQNRATTVYLVDRRYDMLPVLLSGDLCSIHCGRDRLAFSVFWELDPATLEIVPAATTFAKSILHSAAAMTYYQADRLMDGLAADDPAAVNSVGTGTAGQPIAAALQPALREDLLMLREIGRALYRKRAASGAVDLSSGGELKFSKVPDDVLEADGDDGGRGRGGGFTVTTKAALEIHSTIAELMILANSTVAERLVAAFPQSAMLRRHVPPSGKRFDQLVALASSQGLVLDTSTNMTLQRSLDAVQVDDDTMALLKSMATRAMSEAEYICASEATGHRLRFGHYGLGLEFYTHFTSPIRRYADIVVHRQLQATLLETYPHPPRISTFLKRGPQAALPASRVPSVLSMHADTLALVVNNGDDANSTDWSTSTTSTTSSSTRTSAPGLTLHDKNTVAMLATDRLVPLSQHMNRQNRHAKRVSRACNDLFLALYFKSHVSSVHAAVVTSVKQNGLLVYLPEFDVRAPVYLKDRDGDVHLHTAMVPRAWRPALRPAKYAFAALSDMAMLPSATLALAPDSSRLSIIAPDTHTTISTFVPLQEIQVHVSCDFSSASVRVPQLRLLLVAPHKGRKDSGSSAKTAVHLEHDKGDVAELTTAVNSMTLESRRQPVTPPPSSLYQRILNSRTLLIAPTIDPPGGGGRGGTTTKPKQVQKPTAAVQRDKKAMGRIVFGGFEPVVDKKFNRLMTAHYQGRSAELEAAMTIERSAISGVIGDTKHFEADARRRSDKLMSERRHDRINKRNKAAAT</sequence>
<keyword evidence="16" id="KW-0539">Nucleus</keyword>
<evidence type="ECO:0000256" key="13">
    <source>
        <dbReference type="ARBA" id="ARBA00022839"/>
    </source>
</evidence>
<evidence type="ECO:0000256" key="18">
    <source>
        <dbReference type="RuleBase" id="RU003901"/>
    </source>
</evidence>
<feature type="domain" description="RNB" evidence="20">
    <location>
        <begin position="500"/>
        <end position="872"/>
    </location>
</feature>
<name>W4H7A2_APHAT</name>
<evidence type="ECO:0000256" key="5">
    <source>
        <dbReference type="ARBA" id="ARBA00005785"/>
    </source>
</evidence>
<accession>W4H7A2</accession>
<dbReference type="Gene3D" id="3.40.50.1010">
    <property type="entry name" value="5'-nuclease"/>
    <property type="match status" value="1"/>
</dbReference>
<dbReference type="GeneID" id="20804006"/>
<comment type="catalytic activity">
    <reaction evidence="1">
        <text>Exonucleolytic cleavage in the 3'- to 5'-direction to yield nucleoside 5'-phosphates.</text>
        <dbReference type="EC" id="3.1.13.1"/>
    </reaction>
</comment>
<dbReference type="InterPro" id="IPR033771">
    <property type="entry name" value="Rrp44_CSD1"/>
</dbReference>
<dbReference type="Pfam" id="PF17849">
    <property type="entry name" value="OB_Dis3"/>
    <property type="match status" value="1"/>
</dbReference>
<keyword evidence="9" id="KW-0698">rRNA processing</keyword>
<dbReference type="STRING" id="112090.W4H7A2"/>
<evidence type="ECO:0000256" key="11">
    <source>
        <dbReference type="ARBA" id="ARBA00022801"/>
    </source>
</evidence>
<evidence type="ECO:0000256" key="15">
    <source>
        <dbReference type="ARBA" id="ARBA00022884"/>
    </source>
</evidence>
<dbReference type="InterPro" id="IPR050180">
    <property type="entry name" value="RNR_Ribonuclease"/>
</dbReference>
<evidence type="ECO:0000256" key="1">
    <source>
        <dbReference type="ARBA" id="ARBA00001849"/>
    </source>
</evidence>
<dbReference type="GO" id="GO:0000956">
    <property type="term" value="P:nuclear-transcribed mRNA catabolic process"/>
    <property type="evidence" value="ECO:0007669"/>
    <property type="project" value="UniProtKB-ARBA"/>
</dbReference>
<feature type="compositionally biased region" description="Low complexity" evidence="19">
    <location>
        <begin position="920"/>
        <end position="938"/>
    </location>
</feature>
<dbReference type="InterPro" id="IPR012340">
    <property type="entry name" value="NA-bd_OB-fold"/>
</dbReference>
<dbReference type="GO" id="GO:0003723">
    <property type="term" value="F:RNA binding"/>
    <property type="evidence" value="ECO:0007669"/>
    <property type="project" value="UniProtKB-KW"/>
</dbReference>
<keyword evidence="8" id="KW-0963">Cytoplasm</keyword>
<dbReference type="GO" id="GO:0008859">
    <property type="term" value="F:exoribonuclease II activity"/>
    <property type="evidence" value="ECO:0007669"/>
    <property type="project" value="UniProtKB-EC"/>
</dbReference>
<dbReference type="Gene3D" id="2.40.50.690">
    <property type="match status" value="1"/>
</dbReference>
<dbReference type="InterPro" id="IPR022966">
    <property type="entry name" value="RNase_II/R_CS"/>
</dbReference>
<evidence type="ECO:0000256" key="16">
    <source>
        <dbReference type="ARBA" id="ARBA00023242"/>
    </source>
</evidence>
<evidence type="ECO:0000256" key="6">
    <source>
        <dbReference type="ARBA" id="ARBA00012163"/>
    </source>
</evidence>
<dbReference type="PROSITE" id="PS01175">
    <property type="entry name" value="RIBONUCLEASE_II"/>
    <property type="match status" value="1"/>
</dbReference>
<dbReference type="EMBL" id="KI913116">
    <property type="protein sequence ID" value="ETV86993.1"/>
    <property type="molecule type" value="Genomic_DNA"/>
</dbReference>
<dbReference type="GO" id="GO:0005737">
    <property type="term" value="C:cytoplasm"/>
    <property type="evidence" value="ECO:0007669"/>
    <property type="project" value="UniProtKB-SubCell"/>
</dbReference>
<evidence type="ECO:0000256" key="2">
    <source>
        <dbReference type="ARBA" id="ARBA00001946"/>
    </source>
</evidence>
<reference evidence="21" key="1">
    <citation type="submission" date="2013-12" db="EMBL/GenBank/DDBJ databases">
        <title>The Genome Sequence of Aphanomyces astaci APO3.</title>
        <authorList>
            <consortium name="The Broad Institute Genomics Platform"/>
            <person name="Russ C."/>
            <person name="Tyler B."/>
            <person name="van West P."/>
            <person name="Dieguez-Uribeondo J."/>
            <person name="Young S.K."/>
            <person name="Zeng Q."/>
            <person name="Gargeya S."/>
            <person name="Fitzgerald M."/>
            <person name="Abouelleil A."/>
            <person name="Alvarado L."/>
            <person name="Chapman S.B."/>
            <person name="Gainer-Dewar J."/>
            <person name="Goldberg J."/>
            <person name="Griggs A."/>
            <person name="Gujja S."/>
            <person name="Hansen M."/>
            <person name="Howarth C."/>
            <person name="Imamovic A."/>
            <person name="Ireland A."/>
            <person name="Larimer J."/>
            <person name="McCowan C."/>
            <person name="Murphy C."/>
            <person name="Pearson M."/>
            <person name="Poon T.W."/>
            <person name="Priest M."/>
            <person name="Roberts A."/>
            <person name="Saif S."/>
            <person name="Shea T."/>
            <person name="Sykes S."/>
            <person name="Wortman J."/>
            <person name="Nusbaum C."/>
            <person name="Birren B."/>
        </authorList>
    </citation>
    <scope>NUCLEOTIDE SEQUENCE [LARGE SCALE GENOMIC DNA]</scope>
    <source>
        <strain evidence="21">APO3</strain>
    </source>
</reference>